<sequence length="396" mass="45407">MVWAMVFFLHASTFFIVCIALNLHLIFINEYSSSYNFEKYYFVISFSLALIISLLPITANMYGFDDPEGDCWYRDSGEKHNIIWEWVTLYGWTGVSILYCAIVVIIVIIKLRSVTKNVNTLDNSSTSQLSGHLTLINKTVVSSIVKRVMWYPVVPLVAQFFGSFVETYAYINHVISFPLYLLCFIGISTQGFLNALVFSQDIAVTRAFQVVKLQWWITNVNFYESHYPHRSRNKSIKDEFGTQGKFNDFVELQTLNRNDSDITKSVIINNVIDDDIINNDPNASPLIGKDDSKNDITLKNQNNDQDIHLDHPEPVHLNCPSQHSSLCSRNNQIHQTNINNTNVIDISNCAVSEEQIDVILVNYEQTKRVSGFIKRFSSDIDLPQEIETFEILLKKL</sequence>
<evidence type="ECO:0000313" key="2">
    <source>
        <dbReference type="Proteomes" id="UP000789366"/>
    </source>
</evidence>
<reference evidence="1" key="1">
    <citation type="submission" date="2021-06" db="EMBL/GenBank/DDBJ databases">
        <authorList>
            <person name="Kallberg Y."/>
            <person name="Tangrot J."/>
            <person name="Rosling A."/>
        </authorList>
    </citation>
    <scope>NUCLEOTIDE SEQUENCE</scope>
    <source>
        <strain evidence="1">28 12/20/2015</strain>
    </source>
</reference>
<dbReference type="Proteomes" id="UP000789366">
    <property type="component" value="Unassembled WGS sequence"/>
</dbReference>
<gene>
    <name evidence="1" type="ORF">SPELUC_LOCUS4539</name>
</gene>
<keyword evidence="2" id="KW-1185">Reference proteome</keyword>
<accession>A0ACA9LKP9</accession>
<comment type="caution">
    <text evidence="1">The sequence shown here is derived from an EMBL/GenBank/DDBJ whole genome shotgun (WGS) entry which is preliminary data.</text>
</comment>
<protein>
    <submittedName>
        <fullName evidence="1">13487_t:CDS:1</fullName>
    </submittedName>
</protein>
<proteinExistence type="predicted"/>
<organism evidence="1 2">
    <name type="scientific">Cetraspora pellucida</name>
    <dbReference type="NCBI Taxonomy" id="1433469"/>
    <lineage>
        <taxon>Eukaryota</taxon>
        <taxon>Fungi</taxon>
        <taxon>Fungi incertae sedis</taxon>
        <taxon>Mucoromycota</taxon>
        <taxon>Glomeromycotina</taxon>
        <taxon>Glomeromycetes</taxon>
        <taxon>Diversisporales</taxon>
        <taxon>Gigasporaceae</taxon>
        <taxon>Cetraspora</taxon>
    </lineage>
</organism>
<evidence type="ECO:0000313" key="1">
    <source>
        <dbReference type="EMBL" id="CAG8535013.1"/>
    </source>
</evidence>
<dbReference type="EMBL" id="CAJVPW010004098">
    <property type="protein sequence ID" value="CAG8535013.1"/>
    <property type="molecule type" value="Genomic_DNA"/>
</dbReference>
<name>A0ACA9LKP9_9GLOM</name>